<evidence type="ECO:0000313" key="2">
    <source>
        <dbReference type="EMBL" id="KAF9782999.1"/>
    </source>
</evidence>
<dbReference type="AlphaFoldDB" id="A0A9P6L525"/>
<gene>
    <name evidence="2" type="ORF">BJ322DRAFT_188108</name>
</gene>
<organism evidence="2 3">
    <name type="scientific">Thelephora terrestris</name>
    <dbReference type="NCBI Taxonomy" id="56493"/>
    <lineage>
        <taxon>Eukaryota</taxon>
        <taxon>Fungi</taxon>
        <taxon>Dikarya</taxon>
        <taxon>Basidiomycota</taxon>
        <taxon>Agaricomycotina</taxon>
        <taxon>Agaricomycetes</taxon>
        <taxon>Thelephorales</taxon>
        <taxon>Thelephoraceae</taxon>
        <taxon>Thelephora</taxon>
    </lineage>
</organism>
<evidence type="ECO:0000313" key="3">
    <source>
        <dbReference type="Proteomes" id="UP000736335"/>
    </source>
</evidence>
<reference evidence="2" key="1">
    <citation type="journal article" date="2020" name="Nat. Commun.">
        <title>Large-scale genome sequencing of mycorrhizal fungi provides insights into the early evolution of symbiotic traits.</title>
        <authorList>
            <person name="Miyauchi S."/>
            <person name="Kiss E."/>
            <person name="Kuo A."/>
            <person name="Drula E."/>
            <person name="Kohler A."/>
            <person name="Sanchez-Garcia M."/>
            <person name="Morin E."/>
            <person name="Andreopoulos B."/>
            <person name="Barry K.W."/>
            <person name="Bonito G."/>
            <person name="Buee M."/>
            <person name="Carver A."/>
            <person name="Chen C."/>
            <person name="Cichocki N."/>
            <person name="Clum A."/>
            <person name="Culley D."/>
            <person name="Crous P.W."/>
            <person name="Fauchery L."/>
            <person name="Girlanda M."/>
            <person name="Hayes R.D."/>
            <person name="Keri Z."/>
            <person name="LaButti K."/>
            <person name="Lipzen A."/>
            <person name="Lombard V."/>
            <person name="Magnuson J."/>
            <person name="Maillard F."/>
            <person name="Murat C."/>
            <person name="Nolan M."/>
            <person name="Ohm R.A."/>
            <person name="Pangilinan J."/>
            <person name="Pereira M.F."/>
            <person name="Perotto S."/>
            <person name="Peter M."/>
            <person name="Pfister S."/>
            <person name="Riley R."/>
            <person name="Sitrit Y."/>
            <person name="Stielow J.B."/>
            <person name="Szollosi G."/>
            <person name="Zifcakova L."/>
            <person name="Stursova M."/>
            <person name="Spatafora J.W."/>
            <person name="Tedersoo L."/>
            <person name="Vaario L.M."/>
            <person name="Yamada A."/>
            <person name="Yan M."/>
            <person name="Wang P."/>
            <person name="Xu J."/>
            <person name="Bruns T."/>
            <person name="Baldrian P."/>
            <person name="Vilgalys R."/>
            <person name="Dunand C."/>
            <person name="Henrissat B."/>
            <person name="Grigoriev I.V."/>
            <person name="Hibbett D."/>
            <person name="Nagy L.G."/>
            <person name="Martin F.M."/>
        </authorList>
    </citation>
    <scope>NUCLEOTIDE SEQUENCE</scope>
    <source>
        <strain evidence="2">UH-Tt-Lm1</strain>
    </source>
</reference>
<dbReference type="Proteomes" id="UP000736335">
    <property type="component" value="Unassembled WGS sequence"/>
</dbReference>
<sequence length="177" mass="20055">MMNDSYVLLEVGSQPYFTTFQDLDGRLAFSINDVEQKPNLLVRLMREPQWSQQHPEIMGPNTSFMYFGPEKSSGYLIYGNGPNQPMNSSVRQKKGVANTRYFTAQNGKELKWKIADGRMECYNGRTLIAIYEPVMSAEKRATARLTIKQPGLPICTEIVTALLLNRMAMAFGWPDSS</sequence>
<comment type="caution">
    <text evidence="2">The sequence shown here is derived from an EMBL/GenBank/DDBJ whole genome shotgun (WGS) entry which is preliminary data.</text>
</comment>
<reference evidence="2" key="2">
    <citation type="submission" date="2020-11" db="EMBL/GenBank/DDBJ databases">
        <authorList>
            <consortium name="DOE Joint Genome Institute"/>
            <person name="Kuo A."/>
            <person name="Miyauchi S."/>
            <person name="Kiss E."/>
            <person name="Drula E."/>
            <person name="Kohler A."/>
            <person name="Sanchez-Garcia M."/>
            <person name="Andreopoulos B."/>
            <person name="Barry K.W."/>
            <person name="Bonito G."/>
            <person name="Buee M."/>
            <person name="Carver A."/>
            <person name="Chen C."/>
            <person name="Cichocki N."/>
            <person name="Clum A."/>
            <person name="Culley D."/>
            <person name="Crous P.W."/>
            <person name="Fauchery L."/>
            <person name="Girlanda M."/>
            <person name="Hayes R."/>
            <person name="Keri Z."/>
            <person name="Labutti K."/>
            <person name="Lipzen A."/>
            <person name="Lombard V."/>
            <person name="Magnuson J."/>
            <person name="Maillard F."/>
            <person name="Morin E."/>
            <person name="Murat C."/>
            <person name="Nolan M."/>
            <person name="Ohm R."/>
            <person name="Pangilinan J."/>
            <person name="Pereira M."/>
            <person name="Perotto S."/>
            <person name="Peter M."/>
            <person name="Riley R."/>
            <person name="Sitrit Y."/>
            <person name="Stielow B."/>
            <person name="Szollosi G."/>
            <person name="Zifcakova L."/>
            <person name="Stursova M."/>
            <person name="Spatafora J.W."/>
            <person name="Tedersoo L."/>
            <person name="Vaario L.-M."/>
            <person name="Yamada A."/>
            <person name="Yan M."/>
            <person name="Wang P."/>
            <person name="Xu J."/>
            <person name="Bruns T."/>
            <person name="Baldrian P."/>
            <person name="Vilgalys R."/>
            <person name="Henrissat B."/>
            <person name="Grigoriev I.V."/>
            <person name="Hibbett D."/>
            <person name="Nagy L.G."/>
            <person name="Martin F.M."/>
        </authorList>
    </citation>
    <scope>NUCLEOTIDE SEQUENCE</scope>
    <source>
        <strain evidence="2">UH-Tt-Lm1</strain>
    </source>
</reference>
<name>A0A9P6L525_9AGAM</name>
<dbReference type="Pfam" id="PF20236">
    <property type="entry name" value="DUF6593"/>
    <property type="match status" value="1"/>
</dbReference>
<evidence type="ECO:0000259" key="1">
    <source>
        <dbReference type="Pfam" id="PF20236"/>
    </source>
</evidence>
<proteinExistence type="predicted"/>
<feature type="domain" description="DUF6593" evidence="1">
    <location>
        <begin position="78"/>
        <end position="164"/>
    </location>
</feature>
<dbReference type="EMBL" id="WIUZ02000011">
    <property type="protein sequence ID" value="KAF9782999.1"/>
    <property type="molecule type" value="Genomic_DNA"/>
</dbReference>
<protein>
    <recommendedName>
        <fullName evidence="1">DUF6593 domain-containing protein</fullName>
    </recommendedName>
</protein>
<keyword evidence="3" id="KW-1185">Reference proteome</keyword>
<accession>A0A9P6L525</accession>
<dbReference type="InterPro" id="IPR046528">
    <property type="entry name" value="DUF6593"/>
</dbReference>
<dbReference type="OrthoDB" id="3168860at2759"/>